<dbReference type="PANTHER" id="PTHR18866">
    <property type="entry name" value="CARBOXYLASE:PYRUVATE/ACETYL-COA/PROPIONYL-COA CARBOXYLASE"/>
    <property type="match status" value="1"/>
</dbReference>
<keyword evidence="2" id="KW-0547">Nucleotide-binding</keyword>
<dbReference type="Pfam" id="PF00364">
    <property type="entry name" value="Biotin_lipoyl"/>
    <property type="match status" value="1"/>
</dbReference>
<dbReference type="SMART" id="SM00878">
    <property type="entry name" value="Biotin_carb_C"/>
    <property type="match status" value="1"/>
</dbReference>
<dbReference type="RefSeq" id="WP_134715185.1">
    <property type="nucleotide sequence ID" value="NZ_SDKM01000007.1"/>
</dbReference>
<dbReference type="CDD" id="cd06850">
    <property type="entry name" value="biotinyl_domain"/>
    <property type="match status" value="1"/>
</dbReference>
<organism evidence="7 8">
    <name type="scientific">Nocardioides guangzhouensis</name>
    <dbReference type="NCBI Taxonomy" id="2497878"/>
    <lineage>
        <taxon>Bacteria</taxon>
        <taxon>Bacillati</taxon>
        <taxon>Actinomycetota</taxon>
        <taxon>Actinomycetes</taxon>
        <taxon>Propionibacteriales</taxon>
        <taxon>Nocardioidaceae</taxon>
        <taxon>Nocardioides</taxon>
    </lineage>
</organism>
<evidence type="ECO:0000313" key="7">
    <source>
        <dbReference type="EMBL" id="RYP87181.1"/>
    </source>
</evidence>
<feature type="domain" description="Lipoyl-binding" evidence="5">
    <location>
        <begin position="254"/>
        <end position="335"/>
    </location>
</feature>
<evidence type="ECO:0000259" key="5">
    <source>
        <dbReference type="PROSITE" id="PS50968"/>
    </source>
</evidence>
<feature type="domain" description="Biotin carboxylation" evidence="6">
    <location>
        <begin position="1"/>
        <end position="139"/>
    </location>
</feature>
<keyword evidence="4" id="KW-0092">Biotin</keyword>
<dbReference type="InterPro" id="IPR011054">
    <property type="entry name" value="Rudment_hybrid_motif"/>
</dbReference>
<dbReference type="GO" id="GO:0005524">
    <property type="term" value="F:ATP binding"/>
    <property type="evidence" value="ECO:0007669"/>
    <property type="project" value="UniProtKB-KW"/>
</dbReference>
<dbReference type="InterPro" id="IPR005482">
    <property type="entry name" value="Biotin_COase_C"/>
</dbReference>
<proteinExistence type="predicted"/>
<dbReference type="Gene3D" id="2.40.50.100">
    <property type="match status" value="1"/>
</dbReference>
<dbReference type="GO" id="GO:0004075">
    <property type="term" value="F:biotin carboxylase activity"/>
    <property type="evidence" value="ECO:0007669"/>
    <property type="project" value="UniProtKB-EC"/>
</dbReference>
<dbReference type="Pfam" id="PF21139">
    <property type="entry name" value="BT_MCC_alpha"/>
    <property type="match status" value="1"/>
</dbReference>
<evidence type="ECO:0000256" key="3">
    <source>
        <dbReference type="ARBA" id="ARBA00022840"/>
    </source>
</evidence>
<evidence type="ECO:0000256" key="2">
    <source>
        <dbReference type="ARBA" id="ARBA00022741"/>
    </source>
</evidence>
<feature type="non-terminal residue" evidence="7">
    <location>
        <position position="1"/>
    </location>
</feature>
<dbReference type="InterPro" id="IPR050856">
    <property type="entry name" value="Biotin_carboxylase_complex"/>
</dbReference>
<dbReference type="PROSITE" id="PS00188">
    <property type="entry name" value="BIOTIN"/>
    <property type="match status" value="1"/>
</dbReference>
<comment type="caution">
    <text evidence="7">The sequence shown here is derived from an EMBL/GenBank/DDBJ whole genome shotgun (WGS) entry which is preliminary data.</text>
</comment>
<dbReference type="Proteomes" id="UP000295198">
    <property type="component" value="Unassembled WGS sequence"/>
</dbReference>
<dbReference type="PANTHER" id="PTHR18866:SF126">
    <property type="entry name" value="BIOTIN CARBOXYLASE"/>
    <property type="match status" value="1"/>
</dbReference>
<evidence type="ECO:0000256" key="1">
    <source>
        <dbReference type="ARBA" id="ARBA00022598"/>
    </source>
</evidence>
<evidence type="ECO:0000256" key="4">
    <source>
        <dbReference type="ARBA" id="ARBA00023267"/>
    </source>
</evidence>
<evidence type="ECO:0000313" key="8">
    <source>
        <dbReference type="Proteomes" id="UP000295198"/>
    </source>
</evidence>
<dbReference type="InterPro" id="IPR011764">
    <property type="entry name" value="Biotin_carboxylation_dom"/>
</dbReference>
<dbReference type="InterPro" id="IPR011053">
    <property type="entry name" value="Single_hybrid_motif"/>
</dbReference>
<dbReference type="PROSITE" id="PS50968">
    <property type="entry name" value="BIOTINYL_LIPOYL"/>
    <property type="match status" value="1"/>
</dbReference>
<evidence type="ECO:0000259" key="6">
    <source>
        <dbReference type="PROSITE" id="PS50979"/>
    </source>
</evidence>
<keyword evidence="1" id="KW-0436">Ligase</keyword>
<dbReference type="SUPFAM" id="SSF51230">
    <property type="entry name" value="Single hybrid motif"/>
    <property type="match status" value="1"/>
</dbReference>
<dbReference type="FunFam" id="2.40.50.100:FF:000003">
    <property type="entry name" value="Acetyl-CoA carboxylase biotin carboxyl carrier protein"/>
    <property type="match status" value="1"/>
</dbReference>
<keyword evidence="3" id="KW-0067">ATP-binding</keyword>
<dbReference type="EMBL" id="SDKM01000007">
    <property type="protein sequence ID" value="RYP87181.1"/>
    <property type="molecule type" value="Genomic_DNA"/>
</dbReference>
<dbReference type="AlphaFoldDB" id="A0A4Q4ZI25"/>
<dbReference type="InterPro" id="IPR001882">
    <property type="entry name" value="Biotin_BS"/>
</dbReference>
<dbReference type="Pfam" id="PF02785">
    <property type="entry name" value="Biotin_carb_C"/>
    <property type="match status" value="1"/>
</dbReference>
<reference evidence="7 8" key="1">
    <citation type="submission" date="2019-01" db="EMBL/GenBank/DDBJ databases">
        <title>Nocardioides guangzhouensis sp. nov., an actinobacterium isolated from soil.</title>
        <authorList>
            <person name="Fu Y."/>
            <person name="Cai Y."/>
            <person name="Lin Z."/>
            <person name="Chen P."/>
        </authorList>
    </citation>
    <scope>NUCLEOTIDE SEQUENCE [LARGE SCALE GENOMIC DNA]</scope>
    <source>
        <strain evidence="7 8">130</strain>
    </source>
</reference>
<sequence length="349" mass="36276">LAGARSSTTEGGDPGPVGHAIEVRLYAEDPAHDWQPQSGLLTALDVPGVDVELQPGRGLRLDAGFETGSEVSTHYDAMLAKVVAWAPTRHEAARRLAAALAKARLHGLVTNRDLLVRILRDQRFLDGGVSTDFLASFVLDGARLDVHHEAVAAAIALAEHRRSRRAVQSGIPVAWRNVVSQPQRARFAHGAAEVEVDWYGGRDGYAVDGLTVLAAGPDRVTLEVGGISATYAVAVHGRAVDVDGPLGHVRLDLVPRFTDPSEQVAAGSLLAPMPGTVVSVAVAAGDAVRAGQPVLVLEAMKMQHTITAPADGVVTEIPVDAGAQVAAGAVLAVVDPEAVPQTDAGGDQT</sequence>
<protein>
    <submittedName>
        <fullName evidence="7">Biotin/lipoyl-binding protein</fullName>
    </submittedName>
</protein>
<dbReference type="PROSITE" id="PS50979">
    <property type="entry name" value="BC"/>
    <property type="match status" value="1"/>
</dbReference>
<dbReference type="InterPro" id="IPR048429">
    <property type="entry name" value="MCC_alpha_BT"/>
</dbReference>
<dbReference type="Gene3D" id="3.30.470.20">
    <property type="entry name" value="ATP-grasp fold, B domain"/>
    <property type="match status" value="1"/>
</dbReference>
<keyword evidence="8" id="KW-1185">Reference proteome</keyword>
<gene>
    <name evidence="7" type="ORF">EKO23_06095</name>
</gene>
<accession>A0A4Q4ZI25</accession>
<dbReference type="SUPFAM" id="SSF51246">
    <property type="entry name" value="Rudiment single hybrid motif"/>
    <property type="match status" value="1"/>
</dbReference>
<dbReference type="OrthoDB" id="3754062at2"/>
<name>A0A4Q4ZI25_9ACTN</name>
<dbReference type="InterPro" id="IPR000089">
    <property type="entry name" value="Biotin_lipoyl"/>
</dbReference>